<dbReference type="EMBL" id="JAUKUD010000004">
    <property type="protein sequence ID" value="KAK0747095.1"/>
    <property type="molecule type" value="Genomic_DNA"/>
</dbReference>
<dbReference type="AlphaFoldDB" id="A0AA40EX22"/>
<evidence type="ECO:0000313" key="1">
    <source>
        <dbReference type="EMBL" id="KAK0747095.1"/>
    </source>
</evidence>
<accession>A0AA40EX22</accession>
<name>A0AA40EX22_9PEZI</name>
<proteinExistence type="predicted"/>
<comment type="caution">
    <text evidence="1">The sequence shown here is derived from an EMBL/GenBank/DDBJ whole genome shotgun (WGS) entry which is preliminary data.</text>
</comment>
<dbReference type="PANTHER" id="PTHR10039">
    <property type="entry name" value="AMELOGENIN"/>
    <property type="match status" value="1"/>
</dbReference>
<evidence type="ECO:0000313" key="2">
    <source>
        <dbReference type="Proteomes" id="UP001172155"/>
    </source>
</evidence>
<dbReference type="PANTHER" id="PTHR10039:SF5">
    <property type="entry name" value="NACHT DOMAIN-CONTAINING PROTEIN"/>
    <property type="match status" value="1"/>
</dbReference>
<sequence length="123" mass="14125">MSWESACLFDTPFPESWTEEGLRELLLDVVTELSKEFKVCLFIDGLDEFSGDPEAVIAVIKRISHLPVKICVSSRPWLEFESAFGRGPSLQVQDLTYPDIKHFVKSHFEKSEGFARLMMREPE</sequence>
<evidence type="ECO:0008006" key="3">
    <source>
        <dbReference type="Google" id="ProtNLM"/>
    </source>
</evidence>
<gene>
    <name evidence="1" type="ORF">B0T18DRAFT_429933</name>
</gene>
<dbReference type="Proteomes" id="UP001172155">
    <property type="component" value="Unassembled WGS sequence"/>
</dbReference>
<reference evidence="1" key="1">
    <citation type="submission" date="2023-06" db="EMBL/GenBank/DDBJ databases">
        <title>Genome-scale phylogeny and comparative genomics of the fungal order Sordariales.</title>
        <authorList>
            <consortium name="Lawrence Berkeley National Laboratory"/>
            <person name="Hensen N."/>
            <person name="Bonometti L."/>
            <person name="Westerberg I."/>
            <person name="Brannstrom I.O."/>
            <person name="Guillou S."/>
            <person name="Cros-Aarteil S."/>
            <person name="Calhoun S."/>
            <person name="Haridas S."/>
            <person name="Kuo A."/>
            <person name="Mondo S."/>
            <person name="Pangilinan J."/>
            <person name="Riley R."/>
            <person name="LaButti K."/>
            <person name="Andreopoulos B."/>
            <person name="Lipzen A."/>
            <person name="Chen C."/>
            <person name="Yanf M."/>
            <person name="Daum C."/>
            <person name="Ng V."/>
            <person name="Clum A."/>
            <person name="Steindorff A."/>
            <person name="Ohm R."/>
            <person name="Martin F."/>
            <person name="Silar P."/>
            <person name="Natvig D."/>
            <person name="Lalanne C."/>
            <person name="Gautier V."/>
            <person name="Ament-velasquez S.L."/>
            <person name="Kruys A."/>
            <person name="Hutchinson M.I."/>
            <person name="Powell A.J."/>
            <person name="Barry K."/>
            <person name="Miller A.N."/>
            <person name="Grigoriev I.V."/>
            <person name="Debuchy R."/>
            <person name="Gladieux P."/>
            <person name="Thoren M.H."/>
            <person name="Johannesson H."/>
        </authorList>
    </citation>
    <scope>NUCLEOTIDE SEQUENCE</scope>
    <source>
        <strain evidence="1">SMH3187-1</strain>
    </source>
</reference>
<keyword evidence="2" id="KW-1185">Reference proteome</keyword>
<protein>
    <recommendedName>
        <fullName evidence="3">NACHT domain-containing protein</fullName>
    </recommendedName>
</protein>
<organism evidence="1 2">
    <name type="scientific">Schizothecium vesticola</name>
    <dbReference type="NCBI Taxonomy" id="314040"/>
    <lineage>
        <taxon>Eukaryota</taxon>
        <taxon>Fungi</taxon>
        <taxon>Dikarya</taxon>
        <taxon>Ascomycota</taxon>
        <taxon>Pezizomycotina</taxon>
        <taxon>Sordariomycetes</taxon>
        <taxon>Sordariomycetidae</taxon>
        <taxon>Sordariales</taxon>
        <taxon>Schizotheciaceae</taxon>
        <taxon>Schizothecium</taxon>
    </lineage>
</organism>